<keyword evidence="4" id="KW-0648">Protein biosynthesis</keyword>
<comment type="similarity">
    <text evidence="1">Belongs to the eukaryotic initiation factor 4G family.</text>
</comment>
<dbReference type="SMART" id="SM00543">
    <property type="entry name" value="MIF4G"/>
    <property type="match status" value="1"/>
</dbReference>
<sequence>MFETTTRNVELASILNKPIHEKVDLLIGQPIESWITTSDILKGVVSFIFDYAVLEPTFCPMFAQLCSDLKRKLPPFPSDEPGGKEITFGRVMLNTCQEAFESLVRLRKKTRPTITAPDHQESERSYRDKERIVKQRGFGSIRLIGELFKQKMVAASIVRHIVLELLAPASPEEENVEAICQFLQTIGKQLDECPTSKSINDIYFYRLTEILTKLQLAQRIRFIVRDILDLRLNKWVPIPEEEKAIRFMDFRQYSPGFTSSDIYGSQPRKKPLANQRFPHPRVASFTIATYNALVDTLNGVFTPFRSEEYFWYPVDYQESIRSQSKSIKVATLSNVNNADEIKRLTISLLNEYFSVLILDDVLQFVEELKFPYDYPEFVKEAILLFLDRSPPCVEPIAKLLDFLLLKKILVKSDLRTGCRSYASMLTLDDVASDLRLAPNDFGEIMGHLVLSRCIDFKVVGEVIDEIEDDHYFRQAVFDGVMRIVGSSSSANVLLAAQADDVAACKSLY</sequence>
<comment type="caution">
    <text evidence="6">The sequence shown here is derived from an EMBL/GenBank/DDBJ whole genome shotgun (WGS) entry which is preliminary data.</text>
</comment>
<dbReference type="InterPro" id="IPR003891">
    <property type="entry name" value="Initiation_fac_eIF4g_MI"/>
</dbReference>
<evidence type="ECO:0000256" key="1">
    <source>
        <dbReference type="ARBA" id="ARBA00005775"/>
    </source>
</evidence>
<dbReference type="GO" id="GO:0006417">
    <property type="term" value="P:regulation of translation"/>
    <property type="evidence" value="ECO:0007669"/>
    <property type="project" value="UniProtKB-KW"/>
</dbReference>
<dbReference type="PROSITE" id="PS51366">
    <property type="entry name" value="MI"/>
    <property type="match status" value="1"/>
</dbReference>
<dbReference type="PANTHER" id="PTHR23253:SF53">
    <property type="entry name" value="EUKARYOTIC TRANSLATION INITIATION FACTOR ISOFORM 4G-1"/>
    <property type="match status" value="1"/>
</dbReference>
<dbReference type="GO" id="GO:0003743">
    <property type="term" value="F:translation initiation factor activity"/>
    <property type="evidence" value="ECO:0007669"/>
    <property type="project" value="UniProtKB-KW"/>
</dbReference>
<evidence type="ECO:0000313" key="6">
    <source>
        <dbReference type="EMBL" id="CAH1449255.1"/>
    </source>
</evidence>
<protein>
    <recommendedName>
        <fullName evidence="5">MI domain-containing protein</fullName>
    </recommendedName>
</protein>
<keyword evidence="3" id="KW-0810">Translation regulation</keyword>
<dbReference type="Pfam" id="PF02847">
    <property type="entry name" value="MA3"/>
    <property type="match status" value="1"/>
</dbReference>
<dbReference type="Pfam" id="PF02854">
    <property type="entry name" value="MIF4G"/>
    <property type="match status" value="1"/>
</dbReference>
<dbReference type="GO" id="GO:0016281">
    <property type="term" value="C:eukaryotic translation initiation factor 4F complex"/>
    <property type="evidence" value="ECO:0007669"/>
    <property type="project" value="TreeGrafter"/>
</dbReference>
<evidence type="ECO:0000256" key="2">
    <source>
        <dbReference type="ARBA" id="ARBA00022540"/>
    </source>
</evidence>
<dbReference type="GO" id="GO:0003729">
    <property type="term" value="F:mRNA binding"/>
    <property type="evidence" value="ECO:0007669"/>
    <property type="project" value="TreeGrafter"/>
</dbReference>
<dbReference type="AlphaFoldDB" id="A0AAU9PFU4"/>
<dbReference type="SMART" id="SM00544">
    <property type="entry name" value="MA3"/>
    <property type="match status" value="1"/>
</dbReference>
<keyword evidence="7" id="KW-1185">Reference proteome</keyword>
<dbReference type="EMBL" id="CAKMRJ010005634">
    <property type="protein sequence ID" value="CAH1449255.1"/>
    <property type="molecule type" value="Genomic_DNA"/>
</dbReference>
<proteinExistence type="inferred from homology"/>
<evidence type="ECO:0000313" key="7">
    <source>
        <dbReference type="Proteomes" id="UP001157418"/>
    </source>
</evidence>
<dbReference type="Gene3D" id="1.25.40.180">
    <property type="match status" value="2"/>
</dbReference>
<accession>A0AAU9PFU4</accession>
<evidence type="ECO:0000256" key="3">
    <source>
        <dbReference type="ARBA" id="ARBA00022845"/>
    </source>
</evidence>
<dbReference type="Proteomes" id="UP001157418">
    <property type="component" value="Unassembled WGS sequence"/>
</dbReference>
<dbReference type="InterPro" id="IPR016024">
    <property type="entry name" value="ARM-type_fold"/>
</dbReference>
<reference evidence="6 7" key="1">
    <citation type="submission" date="2022-01" db="EMBL/GenBank/DDBJ databases">
        <authorList>
            <person name="Xiong W."/>
            <person name="Schranz E."/>
        </authorList>
    </citation>
    <scope>NUCLEOTIDE SEQUENCE [LARGE SCALE GENOMIC DNA]</scope>
</reference>
<evidence type="ECO:0000259" key="5">
    <source>
        <dbReference type="PROSITE" id="PS51366"/>
    </source>
</evidence>
<evidence type="ECO:0000256" key="4">
    <source>
        <dbReference type="ARBA" id="ARBA00022917"/>
    </source>
</evidence>
<dbReference type="SUPFAM" id="SSF48371">
    <property type="entry name" value="ARM repeat"/>
    <property type="match status" value="2"/>
</dbReference>
<dbReference type="InterPro" id="IPR003890">
    <property type="entry name" value="MIF4G-like_typ-3"/>
</dbReference>
<gene>
    <name evidence="6" type="ORF">LVIROSA_LOCUS34746</name>
</gene>
<feature type="domain" description="MI" evidence="5">
    <location>
        <begin position="340"/>
        <end position="464"/>
    </location>
</feature>
<keyword evidence="2" id="KW-0396">Initiation factor</keyword>
<name>A0AAU9PFU4_9ASTR</name>
<organism evidence="6 7">
    <name type="scientific">Lactuca virosa</name>
    <dbReference type="NCBI Taxonomy" id="75947"/>
    <lineage>
        <taxon>Eukaryota</taxon>
        <taxon>Viridiplantae</taxon>
        <taxon>Streptophyta</taxon>
        <taxon>Embryophyta</taxon>
        <taxon>Tracheophyta</taxon>
        <taxon>Spermatophyta</taxon>
        <taxon>Magnoliopsida</taxon>
        <taxon>eudicotyledons</taxon>
        <taxon>Gunneridae</taxon>
        <taxon>Pentapetalae</taxon>
        <taxon>asterids</taxon>
        <taxon>campanulids</taxon>
        <taxon>Asterales</taxon>
        <taxon>Asteraceae</taxon>
        <taxon>Cichorioideae</taxon>
        <taxon>Cichorieae</taxon>
        <taxon>Lactucinae</taxon>
        <taxon>Lactuca</taxon>
    </lineage>
</organism>
<dbReference type="PANTHER" id="PTHR23253">
    <property type="entry name" value="EUKARYOTIC TRANSLATION INITIATION FACTOR 4 GAMMA"/>
    <property type="match status" value="1"/>
</dbReference>